<dbReference type="Pfam" id="PF00883">
    <property type="entry name" value="Peptidase_M17"/>
    <property type="match status" value="1"/>
</dbReference>
<dbReference type="EMBL" id="JBHSDU010000015">
    <property type="protein sequence ID" value="MFC4313567.1"/>
    <property type="molecule type" value="Genomic_DNA"/>
</dbReference>
<evidence type="ECO:0000313" key="11">
    <source>
        <dbReference type="Proteomes" id="UP001595904"/>
    </source>
</evidence>
<evidence type="ECO:0000256" key="7">
    <source>
        <dbReference type="ARBA" id="ARBA00023211"/>
    </source>
</evidence>
<dbReference type="GO" id="GO:0004177">
    <property type="term" value="F:aminopeptidase activity"/>
    <property type="evidence" value="ECO:0007669"/>
    <property type="project" value="UniProtKB-KW"/>
</dbReference>
<feature type="binding site" evidence="8">
    <location>
        <position position="266"/>
    </location>
    <ligand>
        <name>Mn(2+)</name>
        <dbReference type="ChEBI" id="CHEBI:29035"/>
        <label>2</label>
    </ligand>
</feature>
<feature type="binding site" evidence="8">
    <location>
        <position position="271"/>
    </location>
    <ligand>
        <name>Mn(2+)</name>
        <dbReference type="ChEBI" id="CHEBI:29035"/>
        <label>1</label>
    </ligand>
</feature>
<dbReference type="InterPro" id="IPR043472">
    <property type="entry name" value="Macro_dom-like"/>
</dbReference>
<comment type="catalytic activity">
    <reaction evidence="1 8">
        <text>Release of an N-terminal amino acid, Xaa-|-Yaa-, in which Xaa is preferably Leu, but may be other amino acids including Pro although not Arg or Lys, and Yaa may be Pro. Amino acid amides and methyl esters are also readily hydrolyzed, but rates on arylamides are exceedingly low.</text>
        <dbReference type="EC" id="3.4.11.1"/>
    </reaction>
</comment>
<dbReference type="CDD" id="cd00433">
    <property type="entry name" value="Peptidase_M17"/>
    <property type="match status" value="1"/>
</dbReference>
<dbReference type="PANTHER" id="PTHR11963">
    <property type="entry name" value="LEUCINE AMINOPEPTIDASE-RELATED"/>
    <property type="match status" value="1"/>
</dbReference>
<comment type="function">
    <text evidence="8">Presumably involved in the processing and regular turnover of intracellular proteins. Catalyzes the removal of unsubstituted N-terminal amino acids from various peptides.</text>
</comment>
<keyword evidence="11" id="KW-1185">Reference proteome</keyword>
<evidence type="ECO:0000256" key="2">
    <source>
        <dbReference type="ARBA" id="ARBA00000967"/>
    </source>
</evidence>
<feature type="binding site" evidence="8">
    <location>
        <position position="350"/>
    </location>
    <ligand>
        <name>Mn(2+)</name>
        <dbReference type="ChEBI" id="CHEBI:29035"/>
        <label>2</label>
    </ligand>
</feature>
<dbReference type="PROSITE" id="PS00631">
    <property type="entry name" value="CYTOSOL_AP"/>
    <property type="match status" value="1"/>
</dbReference>
<feature type="binding site" evidence="8">
    <location>
        <position position="350"/>
    </location>
    <ligand>
        <name>Mn(2+)</name>
        <dbReference type="ChEBI" id="CHEBI:29035"/>
        <label>1</label>
    </ligand>
</feature>
<dbReference type="SUPFAM" id="SSF53187">
    <property type="entry name" value="Zn-dependent exopeptidases"/>
    <property type="match status" value="1"/>
</dbReference>
<organism evidence="10 11">
    <name type="scientific">Steroidobacter flavus</name>
    <dbReference type="NCBI Taxonomy" id="1842136"/>
    <lineage>
        <taxon>Bacteria</taxon>
        <taxon>Pseudomonadati</taxon>
        <taxon>Pseudomonadota</taxon>
        <taxon>Gammaproteobacteria</taxon>
        <taxon>Steroidobacterales</taxon>
        <taxon>Steroidobacteraceae</taxon>
        <taxon>Steroidobacter</taxon>
    </lineage>
</organism>
<keyword evidence="5 8" id="KW-0645">Protease</keyword>
<comment type="subcellular location">
    <subcellularLocation>
        <location evidence="8">Cytoplasm</location>
    </subcellularLocation>
</comment>
<comment type="caution">
    <text evidence="10">The sequence shown here is derived from an EMBL/GenBank/DDBJ whole genome shotgun (WGS) entry which is preliminary data.</text>
</comment>
<dbReference type="Proteomes" id="UP001595904">
    <property type="component" value="Unassembled WGS sequence"/>
</dbReference>
<dbReference type="Gene3D" id="3.40.220.10">
    <property type="entry name" value="Leucine Aminopeptidase, subunit E, domain 1"/>
    <property type="match status" value="1"/>
</dbReference>
<feature type="binding site" evidence="8">
    <location>
        <position position="289"/>
    </location>
    <ligand>
        <name>Mn(2+)</name>
        <dbReference type="ChEBI" id="CHEBI:29035"/>
        <label>2</label>
    </ligand>
</feature>
<keyword evidence="8" id="KW-0479">Metal-binding</keyword>
<dbReference type="InterPro" id="IPR008283">
    <property type="entry name" value="Peptidase_M17_N"/>
</dbReference>
<dbReference type="SUPFAM" id="SSF52949">
    <property type="entry name" value="Macro domain-like"/>
    <property type="match status" value="1"/>
</dbReference>
<evidence type="ECO:0000256" key="4">
    <source>
        <dbReference type="ARBA" id="ARBA00022438"/>
    </source>
</evidence>
<evidence type="ECO:0000256" key="6">
    <source>
        <dbReference type="ARBA" id="ARBA00022801"/>
    </source>
</evidence>
<sequence length="501" mass="53181">MTLRPASQTGKGELLVLGVYADGSLPRAAQSFDAVLDGRLQELAKQAELPPKIGETLLLYYASGDTTRRVLLVSLGPRNEFDGKAYLNALAAVARALASSTTRSIDLPLPDVADMDRSDAWCVQQASRVLADGYYKFAAPLLASKENSKNSTATPQLSLLVDEDVTPELEYAVRSGRAIAEGMALTKDLGNLPGNVCNPGYLADAARALGKEFGFPVEVLEREDMAKLGMESALSVGRASDQPCRVIVMKYFGSEAEEKPIVLIGKGVTFDTGGVSLKPGDDLDMMKYDMCGAASVFGALKMVARLALPLNVIGIVGAVENMPGGNASRPGDVVTSMSGQTIEILNTDAEGRLVLCDVMTYAERFQPACVIDIATLTGACVIALGSQTSGLFANDDALADELYSCGTDTGDRAWRMPLWDEYQDQLKSNFADMSNLGGRPAGAVTAACFLSRFAKGYRWAHLDIAGTASVGGERKGATGRPVPLLSAFLLKRAEHTTPAQR</sequence>
<evidence type="ECO:0000256" key="8">
    <source>
        <dbReference type="HAMAP-Rule" id="MF_00181"/>
    </source>
</evidence>
<name>A0ABV8T1I7_9GAMM</name>
<proteinExistence type="inferred from homology"/>
<keyword evidence="4 8" id="KW-0031">Aminopeptidase</keyword>
<feature type="active site" evidence="8">
    <location>
        <position position="278"/>
    </location>
</feature>
<evidence type="ECO:0000313" key="10">
    <source>
        <dbReference type="EMBL" id="MFC4313567.1"/>
    </source>
</evidence>
<feature type="active site" evidence="8">
    <location>
        <position position="352"/>
    </location>
</feature>
<reference evidence="11" key="1">
    <citation type="journal article" date="2019" name="Int. J. Syst. Evol. Microbiol.">
        <title>The Global Catalogue of Microorganisms (GCM) 10K type strain sequencing project: providing services to taxonomists for standard genome sequencing and annotation.</title>
        <authorList>
            <consortium name="The Broad Institute Genomics Platform"/>
            <consortium name="The Broad Institute Genome Sequencing Center for Infectious Disease"/>
            <person name="Wu L."/>
            <person name="Ma J."/>
        </authorList>
    </citation>
    <scope>NUCLEOTIDE SEQUENCE [LARGE SCALE GENOMIC DNA]</scope>
    <source>
        <strain evidence="11">CGMCC 1.10759</strain>
    </source>
</reference>
<evidence type="ECO:0000259" key="9">
    <source>
        <dbReference type="PROSITE" id="PS00631"/>
    </source>
</evidence>
<gene>
    <name evidence="8" type="primary">pepA</name>
    <name evidence="10" type="ORF">ACFPN2_31125</name>
</gene>
<comment type="cofactor">
    <cofactor evidence="8">
        <name>Mn(2+)</name>
        <dbReference type="ChEBI" id="CHEBI:29035"/>
    </cofactor>
    <text evidence="8">Binds 2 manganese ions per subunit.</text>
</comment>
<dbReference type="InterPro" id="IPR011356">
    <property type="entry name" value="Leucine_aapep/pepB"/>
</dbReference>
<dbReference type="Gene3D" id="3.40.630.10">
    <property type="entry name" value="Zn peptidases"/>
    <property type="match status" value="1"/>
</dbReference>
<comment type="catalytic activity">
    <reaction evidence="2 8">
        <text>Release of an N-terminal amino acid, preferentially leucine, but not glutamic or aspartic acids.</text>
        <dbReference type="EC" id="3.4.11.10"/>
    </reaction>
</comment>
<dbReference type="InterPro" id="IPR000819">
    <property type="entry name" value="Peptidase_M17_C"/>
</dbReference>
<dbReference type="Pfam" id="PF02789">
    <property type="entry name" value="Peptidase_M17_N"/>
    <property type="match status" value="1"/>
</dbReference>
<dbReference type="InterPro" id="IPR023042">
    <property type="entry name" value="Peptidase_M17_leu_NH2_pept"/>
</dbReference>
<keyword evidence="7 8" id="KW-0464">Manganese</keyword>
<dbReference type="RefSeq" id="WP_380606702.1">
    <property type="nucleotide sequence ID" value="NZ_JBHSDU010000015.1"/>
</dbReference>
<protein>
    <recommendedName>
        <fullName evidence="8">Probable cytosol aminopeptidase</fullName>
        <ecNumber evidence="8">3.4.11.1</ecNumber>
    </recommendedName>
    <alternativeName>
        <fullName evidence="8">Leucine aminopeptidase</fullName>
        <shortName evidence="8">LAP</shortName>
        <ecNumber evidence="8">3.4.11.10</ecNumber>
    </alternativeName>
    <alternativeName>
        <fullName evidence="8">Leucyl aminopeptidase</fullName>
    </alternativeName>
</protein>
<evidence type="ECO:0000256" key="5">
    <source>
        <dbReference type="ARBA" id="ARBA00022670"/>
    </source>
</evidence>
<dbReference type="NCBIfam" id="NF002077">
    <property type="entry name" value="PRK00913.2-4"/>
    <property type="match status" value="1"/>
</dbReference>
<accession>A0ABV8T1I7</accession>
<dbReference type="NCBIfam" id="NF002074">
    <property type="entry name" value="PRK00913.1-4"/>
    <property type="match status" value="1"/>
</dbReference>
<dbReference type="PANTHER" id="PTHR11963:SF23">
    <property type="entry name" value="CYTOSOL AMINOPEPTIDASE"/>
    <property type="match status" value="1"/>
</dbReference>
<feature type="domain" description="Cytosol aminopeptidase" evidence="9">
    <location>
        <begin position="346"/>
        <end position="353"/>
    </location>
</feature>
<keyword evidence="6 8" id="KW-0378">Hydrolase</keyword>
<dbReference type="EC" id="3.4.11.1" evidence="8"/>
<feature type="binding site" evidence="8">
    <location>
        <position position="271"/>
    </location>
    <ligand>
        <name>Mn(2+)</name>
        <dbReference type="ChEBI" id="CHEBI:29035"/>
        <label>2</label>
    </ligand>
</feature>
<comment type="similarity">
    <text evidence="3 8">Belongs to the peptidase M17 family.</text>
</comment>
<dbReference type="EC" id="3.4.11.10" evidence="8"/>
<feature type="binding site" evidence="8">
    <location>
        <position position="348"/>
    </location>
    <ligand>
        <name>Mn(2+)</name>
        <dbReference type="ChEBI" id="CHEBI:29035"/>
        <label>1</label>
    </ligand>
</feature>
<evidence type="ECO:0000256" key="1">
    <source>
        <dbReference type="ARBA" id="ARBA00000135"/>
    </source>
</evidence>
<dbReference type="HAMAP" id="MF_00181">
    <property type="entry name" value="Cytosol_peptidase_M17"/>
    <property type="match status" value="1"/>
</dbReference>
<evidence type="ECO:0000256" key="3">
    <source>
        <dbReference type="ARBA" id="ARBA00009528"/>
    </source>
</evidence>
<dbReference type="PRINTS" id="PR00481">
    <property type="entry name" value="LAMNOPPTDASE"/>
</dbReference>
<keyword evidence="8" id="KW-0963">Cytoplasm</keyword>